<dbReference type="AlphaFoldDB" id="H8FP98"/>
<gene>
    <name evidence="1" type="ORF">PHAMO_180155</name>
</gene>
<proteinExistence type="predicted"/>
<organism evidence="1 2">
    <name type="scientific">Magnetospirillum molischianum DSM 120</name>
    <dbReference type="NCBI Taxonomy" id="1150626"/>
    <lineage>
        <taxon>Bacteria</taxon>
        <taxon>Pseudomonadati</taxon>
        <taxon>Pseudomonadota</taxon>
        <taxon>Alphaproteobacteria</taxon>
        <taxon>Rhodospirillales</taxon>
        <taxon>Rhodospirillaceae</taxon>
        <taxon>Magnetospirillum</taxon>
    </lineage>
</organism>
<name>H8FP98_MAGML</name>
<dbReference type="Proteomes" id="UP000004169">
    <property type="component" value="Unassembled WGS sequence"/>
</dbReference>
<evidence type="ECO:0000313" key="2">
    <source>
        <dbReference type="Proteomes" id="UP000004169"/>
    </source>
</evidence>
<evidence type="ECO:0000313" key="1">
    <source>
        <dbReference type="EMBL" id="CCG40186.1"/>
    </source>
</evidence>
<reference evidence="1 2" key="1">
    <citation type="journal article" date="2012" name="J. Bacteriol.">
        <title>Draft Genome Sequence of the Purple Photosynthetic Bacterium Phaeospirillum molischianum DSM120, a Particularly Versatile Bacterium.</title>
        <authorList>
            <person name="Duquesne K."/>
            <person name="Prima V."/>
            <person name="Ji B."/>
            <person name="Rouy Z."/>
            <person name="Medigue C."/>
            <person name="Talla E."/>
            <person name="Sturgis J.N."/>
        </authorList>
    </citation>
    <scope>NUCLEOTIDE SEQUENCE [LARGE SCALE GENOMIC DNA]</scope>
    <source>
        <strain evidence="2">DSM120</strain>
    </source>
</reference>
<protein>
    <submittedName>
        <fullName evidence="1">Uncharacterized protein</fullName>
    </submittedName>
</protein>
<keyword evidence="2" id="KW-1185">Reference proteome</keyword>
<sequence length="77" mass="8566">MYSVETCGVSEGDRFVKSINPRGRTWKVVAIRITVDGIPHARLASCDNRSSEQTISTLTLRDRDYWLPAATQPTGGR</sequence>
<accession>H8FP98</accession>
<dbReference type="EMBL" id="CAHP01000010">
    <property type="protein sequence ID" value="CCG40186.1"/>
    <property type="molecule type" value="Genomic_DNA"/>
</dbReference>
<dbReference type="OrthoDB" id="7359345at2"/>
<comment type="caution">
    <text evidence="1">The sequence shown here is derived from an EMBL/GenBank/DDBJ whole genome shotgun (WGS) entry which is preliminary data.</text>
</comment>
<dbReference type="RefSeq" id="WP_002726232.1">
    <property type="nucleotide sequence ID" value="NZ_CAHP01000010.1"/>
</dbReference>